<protein>
    <recommendedName>
        <fullName evidence="3">RNase H type-1 domain-containing protein</fullName>
    </recommendedName>
</protein>
<evidence type="ECO:0008006" key="3">
    <source>
        <dbReference type="Google" id="ProtNLM"/>
    </source>
</evidence>
<feature type="non-terminal residue" evidence="1">
    <location>
        <position position="1"/>
    </location>
</feature>
<name>A0A7J9AWI7_9ROSI</name>
<organism evidence="1 2">
    <name type="scientific">Gossypium laxum</name>
    <dbReference type="NCBI Taxonomy" id="34288"/>
    <lineage>
        <taxon>Eukaryota</taxon>
        <taxon>Viridiplantae</taxon>
        <taxon>Streptophyta</taxon>
        <taxon>Embryophyta</taxon>
        <taxon>Tracheophyta</taxon>
        <taxon>Spermatophyta</taxon>
        <taxon>Magnoliopsida</taxon>
        <taxon>eudicotyledons</taxon>
        <taxon>Gunneridae</taxon>
        <taxon>Pentapetalae</taxon>
        <taxon>rosids</taxon>
        <taxon>malvids</taxon>
        <taxon>Malvales</taxon>
        <taxon>Malvaceae</taxon>
        <taxon>Malvoideae</taxon>
        <taxon>Gossypium</taxon>
    </lineage>
</organism>
<comment type="caution">
    <text evidence="1">The sequence shown here is derived from an EMBL/GenBank/DDBJ whole genome shotgun (WGS) entry which is preliminary data.</text>
</comment>
<accession>A0A7J9AWI7</accession>
<dbReference type="EMBL" id="JABEZV010000013">
    <property type="protein sequence ID" value="MBA0727809.1"/>
    <property type="molecule type" value="Genomic_DNA"/>
</dbReference>
<proteinExistence type="predicted"/>
<reference evidence="1 2" key="1">
    <citation type="journal article" date="2019" name="Genome Biol. Evol.">
        <title>Insights into the evolution of the New World diploid cottons (Gossypium, subgenus Houzingenia) based on genome sequencing.</title>
        <authorList>
            <person name="Grover C.E."/>
            <person name="Arick M.A. 2nd"/>
            <person name="Thrash A."/>
            <person name="Conover J.L."/>
            <person name="Sanders W.S."/>
            <person name="Peterson D.G."/>
            <person name="Frelichowski J.E."/>
            <person name="Scheffler J.A."/>
            <person name="Scheffler B.E."/>
            <person name="Wendel J.F."/>
        </authorList>
    </citation>
    <scope>NUCLEOTIDE SEQUENCE [LARGE SCALE GENOMIC DNA]</scope>
    <source>
        <strain evidence="1">4</strain>
        <tissue evidence="1">Leaf</tissue>
    </source>
</reference>
<evidence type="ECO:0000313" key="2">
    <source>
        <dbReference type="Proteomes" id="UP000593574"/>
    </source>
</evidence>
<sequence length="122" mass="13804">SHPRVVGSTWLRTKEGYVELNTSGVVLSSRACASIRGTIRYANGVRQYGFSMTIGEGTIFQNLLLIRFWEVHVRHIPRVQNIVVDHLTKIVDPELLCFHLLEETLVSVKELLMVNSNLSTLN</sequence>
<gene>
    <name evidence="1" type="ORF">Golax_000763</name>
</gene>
<evidence type="ECO:0000313" key="1">
    <source>
        <dbReference type="EMBL" id="MBA0727809.1"/>
    </source>
</evidence>
<dbReference type="Proteomes" id="UP000593574">
    <property type="component" value="Unassembled WGS sequence"/>
</dbReference>
<dbReference type="AlphaFoldDB" id="A0A7J9AWI7"/>
<keyword evidence="2" id="KW-1185">Reference proteome</keyword>